<dbReference type="EMBL" id="JAHYIQ010000023">
    <property type="protein sequence ID" value="KAK1122456.1"/>
    <property type="molecule type" value="Genomic_DNA"/>
</dbReference>
<evidence type="ECO:0000256" key="1">
    <source>
        <dbReference type="SAM" id="MobiDB-lite"/>
    </source>
</evidence>
<reference evidence="2" key="1">
    <citation type="submission" date="2021-10" db="EMBL/GenBank/DDBJ databases">
        <title>Melipona bicolor Genome sequencing and assembly.</title>
        <authorList>
            <person name="Araujo N.S."/>
            <person name="Arias M.C."/>
        </authorList>
    </citation>
    <scope>NUCLEOTIDE SEQUENCE</scope>
    <source>
        <strain evidence="2">USP_2M_L1-L4_2017</strain>
        <tissue evidence="2">Whole body</tissue>
    </source>
</reference>
<proteinExistence type="predicted"/>
<organism evidence="2 3">
    <name type="scientific">Melipona bicolor</name>
    <dbReference type="NCBI Taxonomy" id="60889"/>
    <lineage>
        <taxon>Eukaryota</taxon>
        <taxon>Metazoa</taxon>
        <taxon>Ecdysozoa</taxon>
        <taxon>Arthropoda</taxon>
        <taxon>Hexapoda</taxon>
        <taxon>Insecta</taxon>
        <taxon>Pterygota</taxon>
        <taxon>Neoptera</taxon>
        <taxon>Endopterygota</taxon>
        <taxon>Hymenoptera</taxon>
        <taxon>Apocrita</taxon>
        <taxon>Aculeata</taxon>
        <taxon>Apoidea</taxon>
        <taxon>Anthophila</taxon>
        <taxon>Apidae</taxon>
        <taxon>Melipona</taxon>
    </lineage>
</organism>
<name>A0AA40FP30_9HYME</name>
<sequence length="155" mass="17663">MKSQKAMEQVETIAERARKSSESEKVAQVRFARLKRRLQTRKKSADEKEKEAKGERVEDARGRGVGTKIGKMSGVPKGSKGRSRTKNAARRHSDEREYRRTDPSGQDDSRRNRGVEGPGDLVGPNSTRIEYKVELPAKRDLRSEEIGNWILQLMR</sequence>
<evidence type="ECO:0000313" key="3">
    <source>
        <dbReference type="Proteomes" id="UP001177670"/>
    </source>
</evidence>
<protein>
    <submittedName>
        <fullName evidence="2">Uncharacterized protein</fullName>
    </submittedName>
</protein>
<comment type="caution">
    <text evidence="2">The sequence shown here is derived from an EMBL/GenBank/DDBJ whole genome shotgun (WGS) entry which is preliminary data.</text>
</comment>
<dbReference type="Proteomes" id="UP001177670">
    <property type="component" value="Unassembled WGS sequence"/>
</dbReference>
<feature type="compositionally biased region" description="Basic and acidic residues" evidence="1">
    <location>
        <begin position="13"/>
        <end position="27"/>
    </location>
</feature>
<gene>
    <name evidence="2" type="ORF">K0M31_009676</name>
</gene>
<dbReference type="AlphaFoldDB" id="A0AA40FP30"/>
<keyword evidence="3" id="KW-1185">Reference proteome</keyword>
<feature type="compositionally biased region" description="Basic and acidic residues" evidence="1">
    <location>
        <begin position="91"/>
        <end position="114"/>
    </location>
</feature>
<evidence type="ECO:0000313" key="2">
    <source>
        <dbReference type="EMBL" id="KAK1122456.1"/>
    </source>
</evidence>
<feature type="region of interest" description="Disordered" evidence="1">
    <location>
        <begin position="1"/>
        <end position="127"/>
    </location>
</feature>
<accession>A0AA40FP30</accession>
<feature type="compositionally biased region" description="Basic and acidic residues" evidence="1">
    <location>
        <begin position="43"/>
        <end position="62"/>
    </location>
</feature>
<feature type="compositionally biased region" description="Basic residues" evidence="1">
    <location>
        <begin position="79"/>
        <end position="90"/>
    </location>
</feature>
<feature type="compositionally biased region" description="Basic residues" evidence="1">
    <location>
        <begin position="32"/>
        <end position="42"/>
    </location>
</feature>